<dbReference type="Proteomes" id="UP000326582">
    <property type="component" value="Chromosome 1"/>
</dbReference>
<reference evidence="2" key="1">
    <citation type="journal article" date="2019" name="MBio">
        <title>Comparative genomics for the elucidation of multidrug resistance (MDR) in Candida lusitaniae.</title>
        <authorList>
            <person name="Kannan A."/>
            <person name="Asner S.A."/>
            <person name="Trachsel E."/>
            <person name="Kelly S."/>
            <person name="Parker J."/>
            <person name="Sanglard D."/>
        </authorList>
    </citation>
    <scope>NUCLEOTIDE SEQUENCE [LARGE SCALE GENOMIC DNA]</scope>
    <source>
        <strain evidence="2">P1</strain>
    </source>
</reference>
<sequence length="466" mass="53372">MCHHFNTMDLSDVTAGTPKVLGRCLTLFSESREKPPNTNVSFSAPVTPAKFDSNPDIQFFRSVKAKHHYNYHKSKRSLRESSTGRSNAKPNVFNPYSRQNLLDRLRTFNALNWQIPYSPASNDLTELLCASHGWTCESISRNNNTKNHLRCSSCNAELILRFNNEVPSPIYAPFLFDSDDVQLANDNLVREYITQVQSTGHISTCSWNKIHTPLNSVYYLTPYVSFTDETLIREYLETLFHLTKNCQTLVDHVSEVQNILPPIQTEDLSHFVNASNIWLLSRYYKEDKENSAQVLATSCPPWIYWLAAMGWDLNAQKFAQESILLLICSNCNQRVFLKNTLESFTGNVLSSKVLSPCEFPPHLENVTPKDFEGVEEDDEEETKNFGHKSWCLHSSNMGTIPFHVYFKDMLISSDRLVGPIGEYETDKDMAIDPNPDSTPVSKRKNSFNVNEGLERFSKLRKTYFIE</sequence>
<gene>
    <name evidence="1" type="ORF">EJF14_10681</name>
</gene>
<evidence type="ECO:0000313" key="1">
    <source>
        <dbReference type="EMBL" id="QFZ25582.1"/>
    </source>
</evidence>
<protein>
    <submittedName>
        <fullName evidence="1">Uncharacterized protein</fullName>
    </submittedName>
</protein>
<evidence type="ECO:0000313" key="2">
    <source>
        <dbReference type="Proteomes" id="UP000326582"/>
    </source>
</evidence>
<keyword evidence="2" id="KW-1185">Reference proteome</keyword>
<accession>A0ACD0WET5</accession>
<organism evidence="1 2">
    <name type="scientific">Clavispora lusitaniae</name>
    <name type="common">Candida lusitaniae</name>
    <dbReference type="NCBI Taxonomy" id="36911"/>
    <lineage>
        <taxon>Eukaryota</taxon>
        <taxon>Fungi</taxon>
        <taxon>Dikarya</taxon>
        <taxon>Ascomycota</taxon>
        <taxon>Saccharomycotina</taxon>
        <taxon>Pichiomycetes</taxon>
        <taxon>Metschnikowiaceae</taxon>
        <taxon>Clavispora</taxon>
    </lineage>
</organism>
<dbReference type="EMBL" id="CP038484">
    <property type="protein sequence ID" value="QFZ25582.1"/>
    <property type="molecule type" value="Genomic_DNA"/>
</dbReference>
<name>A0ACD0WET5_CLALS</name>
<proteinExistence type="predicted"/>